<reference evidence="1" key="1">
    <citation type="submission" date="2018-05" db="EMBL/GenBank/DDBJ databases">
        <authorList>
            <person name="Lanie J.A."/>
            <person name="Ng W.-L."/>
            <person name="Kazmierczak K.M."/>
            <person name="Andrzejewski T.M."/>
            <person name="Davidsen T.M."/>
            <person name="Wayne K.J."/>
            <person name="Tettelin H."/>
            <person name="Glass J.I."/>
            <person name="Rusch D."/>
            <person name="Podicherti R."/>
            <person name="Tsui H.-C.T."/>
            <person name="Winkler M.E."/>
        </authorList>
    </citation>
    <scope>NUCLEOTIDE SEQUENCE</scope>
</reference>
<protein>
    <submittedName>
        <fullName evidence="1">Uncharacterized protein</fullName>
    </submittedName>
</protein>
<gene>
    <name evidence="1" type="ORF">METZ01_LOCUS329027</name>
</gene>
<accession>A0A382PRZ6</accession>
<evidence type="ECO:0000313" key="1">
    <source>
        <dbReference type="EMBL" id="SVC76173.1"/>
    </source>
</evidence>
<dbReference type="AlphaFoldDB" id="A0A382PRZ6"/>
<dbReference type="EMBL" id="UINC01109384">
    <property type="protein sequence ID" value="SVC76173.1"/>
    <property type="molecule type" value="Genomic_DNA"/>
</dbReference>
<proteinExistence type="predicted"/>
<name>A0A382PRZ6_9ZZZZ</name>
<sequence length="102" mass="12001">MADPLSEERPVQHRSCGRIEEYYPYFCRWWDQYQLALATGKLGFACLCRIWGREEPRPSRPTELVKKRRSEDVPLMQRMPDAGVVDLKFSTIAQVRANIDRN</sequence>
<organism evidence="1">
    <name type="scientific">marine metagenome</name>
    <dbReference type="NCBI Taxonomy" id="408172"/>
    <lineage>
        <taxon>unclassified sequences</taxon>
        <taxon>metagenomes</taxon>
        <taxon>ecological metagenomes</taxon>
    </lineage>
</organism>